<reference evidence="2" key="1">
    <citation type="submission" date="2018-05" db="EMBL/GenBank/DDBJ databases">
        <authorList>
            <person name="Lanie J.A."/>
            <person name="Ng W.-L."/>
            <person name="Kazmierczak K.M."/>
            <person name="Andrzejewski T.M."/>
            <person name="Davidsen T.M."/>
            <person name="Wayne K.J."/>
            <person name="Tettelin H."/>
            <person name="Glass J.I."/>
            <person name="Rusch D."/>
            <person name="Podicherti R."/>
            <person name="Tsui H.-C.T."/>
            <person name="Winkler M.E."/>
        </authorList>
    </citation>
    <scope>NUCLEOTIDE SEQUENCE</scope>
</reference>
<organism evidence="2">
    <name type="scientific">marine metagenome</name>
    <dbReference type="NCBI Taxonomy" id="408172"/>
    <lineage>
        <taxon>unclassified sequences</taxon>
        <taxon>metagenomes</taxon>
        <taxon>ecological metagenomes</taxon>
    </lineage>
</organism>
<sequence>MASTRTASLPLSATFSAQDPTGSANPKHCDATPVPESALNHSETGPVAYPVPTPPCGLPCAHYPESLPPFMA</sequence>
<evidence type="ECO:0000313" key="2">
    <source>
        <dbReference type="EMBL" id="SVE39535.1"/>
    </source>
</evidence>
<name>A0A383D5J7_9ZZZZ</name>
<protein>
    <submittedName>
        <fullName evidence="2">Uncharacterized protein</fullName>
    </submittedName>
</protein>
<feature type="compositionally biased region" description="Polar residues" evidence="1">
    <location>
        <begin position="1"/>
        <end position="24"/>
    </location>
</feature>
<proteinExistence type="predicted"/>
<accession>A0A383D5J7</accession>
<dbReference type="EMBL" id="UINC01214346">
    <property type="protein sequence ID" value="SVE39535.1"/>
    <property type="molecule type" value="Genomic_DNA"/>
</dbReference>
<evidence type="ECO:0000256" key="1">
    <source>
        <dbReference type="SAM" id="MobiDB-lite"/>
    </source>
</evidence>
<feature type="region of interest" description="Disordered" evidence="1">
    <location>
        <begin position="1"/>
        <end position="46"/>
    </location>
</feature>
<dbReference type="AlphaFoldDB" id="A0A383D5J7"/>
<gene>
    <name evidence="2" type="ORF">METZ01_LOCUS492389</name>
</gene>